<dbReference type="GO" id="GO:0000460">
    <property type="term" value="P:maturation of 5.8S rRNA"/>
    <property type="evidence" value="ECO:0007669"/>
    <property type="project" value="TreeGrafter"/>
</dbReference>
<dbReference type="EMBL" id="SPHZ02000005">
    <property type="protein sequence ID" value="KAF0919662.1"/>
    <property type="molecule type" value="Genomic_DNA"/>
</dbReference>
<accession>A0A6G1E594</accession>
<organism evidence="1 2">
    <name type="scientific">Oryza meyeriana var. granulata</name>
    <dbReference type="NCBI Taxonomy" id="110450"/>
    <lineage>
        <taxon>Eukaryota</taxon>
        <taxon>Viridiplantae</taxon>
        <taxon>Streptophyta</taxon>
        <taxon>Embryophyta</taxon>
        <taxon>Tracheophyta</taxon>
        <taxon>Spermatophyta</taxon>
        <taxon>Magnoliopsida</taxon>
        <taxon>Liliopsida</taxon>
        <taxon>Poales</taxon>
        <taxon>Poaceae</taxon>
        <taxon>BOP clade</taxon>
        <taxon>Oryzoideae</taxon>
        <taxon>Oryzeae</taxon>
        <taxon>Oryzinae</taxon>
        <taxon>Oryza</taxon>
        <taxon>Oryza meyeriana</taxon>
    </lineage>
</organism>
<dbReference type="GO" id="GO:0030687">
    <property type="term" value="C:preribosome, large subunit precursor"/>
    <property type="evidence" value="ECO:0007669"/>
    <property type="project" value="TreeGrafter"/>
</dbReference>
<dbReference type="Pfam" id="PF04031">
    <property type="entry name" value="Las1"/>
    <property type="match status" value="1"/>
</dbReference>
<keyword evidence="2" id="KW-1185">Reference proteome</keyword>
<dbReference type="Proteomes" id="UP000479710">
    <property type="component" value="Unassembled WGS sequence"/>
</dbReference>
<dbReference type="GO" id="GO:0090730">
    <property type="term" value="C:Las1 complex"/>
    <property type="evidence" value="ECO:0007669"/>
    <property type="project" value="InterPro"/>
</dbReference>
<dbReference type="PANTHER" id="PTHR15002">
    <property type="entry name" value="RIBOSOMAL BIOGENESIS PROTEIN LAS1L"/>
    <property type="match status" value="1"/>
</dbReference>
<dbReference type="OrthoDB" id="784357at2759"/>
<evidence type="ECO:0000313" key="2">
    <source>
        <dbReference type="Proteomes" id="UP000479710"/>
    </source>
</evidence>
<sequence length="100" mass="11280">MLKFAANRIAAWRSRGSLPVPIDVTAAFVEIRLRDPFFRNVMAVDEALESEEMLVMLYSMAIMRLVNGFVENPHKKTGYSISEFAEAVGIPRVLVDIRHG</sequence>
<dbReference type="PANTHER" id="PTHR15002:SF0">
    <property type="entry name" value="RIBOSOMAL BIOGENESIS PROTEIN LAS1L"/>
    <property type="match status" value="1"/>
</dbReference>
<dbReference type="GO" id="GO:0000470">
    <property type="term" value="P:maturation of LSU-rRNA"/>
    <property type="evidence" value="ECO:0007669"/>
    <property type="project" value="TreeGrafter"/>
</dbReference>
<proteinExistence type="predicted"/>
<protein>
    <submittedName>
        <fullName evidence="1">Uncharacterized protein</fullName>
    </submittedName>
</protein>
<evidence type="ECO:0000313" key="1">
    <source>
        <dbReference type="EMBL" id="KAF0919662.1"/>
    </source>
</evidence>
<name>A0A6G1E594_9ORYZ</name>
<reference evidence="1 2" key="1">
    <citation type="submission" date="2019-11" db="EMBL/GenBank/DDBJ databases">
        <title>Whole genome sequence of Oryza granulata.</title>
        <authorList>
            <person name="Li W."/>
        </authorList>
    </citation>
    <scope>NUCLEOTIDE SEQUENCE [LARGE SCALE GENOMIC DNA]</scope>
    <source>
        <strain evidence="2">cv. Menghai</strain>
        <tissue evidence="1">Leaf</tissue>
    </source>
</reference>
<dbReference type="AlphaFoldDB" id="A0A6G1E594"/>
<comment type="caution">
    <text evidence="1">The sequence shown here is derived from an EMBL/GenBank/DDBJ whole genome shotgun (WGS) entry which is preliminary data.</text>
</comment>
<gene>
    <name evidence="1" type="ORF">E2562_030913</name>
</gene>
<dbReference type="GO" id="GO:0004519">
    <property type="term" value="F:endonuclease activity"/>
    <property type="evidence" value="ECO:0007669"/>
    <property type="project" value="InterPro"/>
</dbReference>
<dbReference type="InterPro" id="IPR007174">
    <property type="entry name" value="Las1"/>
</dbReference>